<reference evidence="12" key="2">
    <citation type="submission" date="2025-08" db="UniProtKB">
        <authorList>
            <consortium name="RefSeq"/>
        </authorList>
    </citation>
    <scope>IDENTIFICATION</scope>
    <source>
        <tissue evidence="12">Leaves</tissue>
    </source>
</reference>
<evidence type="ECO:0000256" key="7">
    <source>
        <dbReference type="ARBA" id="ARBA00022801"/>
    </source>
</evidence>
<evidence type="ECO:0000256" key="8">
    <source>
        <dbReference type="ARBA" id="ARBA00023157"/>
    </source>
</evidence>
<keyword evidence="9" id="KW-0325">Glycoprotein</keyword>
<dbReference type="Gene3D" id="6.10.250.940">
    <property type="match status" value="1"/>
</dbReference>
<dbReference type="Gene3D" id="3.40.50.1820">
    <property type="entry name" value="alpha/beta hydrolase"/>
    <property type="match status" value="1"/>
</dbReference>
<comment type="similarity">
    <text evidence="2 10">Belongs to the peptidase S10 family.</text>
</comment>
<dbReference type="GO" id="GO:0005773">
    <property type="term" value="C:vacuole"/>
    <property type="evidence" value="ECO:0007669"/>
    <property type="project" value="TreeGrafter"/>
</dbReference>
<keyword evidence="5 10" id="KW-0645">Protease</keyword>
<evidence type="ECO:0000256" key="1">
    <source>
        <dbReference type="ARBA" id="ARBA00004613"/>
    </source>
</evidence>
<dbReference type="FunFam" id="3.40.50.11320:FF:000002">
    <property type="entry name" value="Carboxypeptidase"/>
    <property type="match status" value="1"/>
</dbReference>
<dbReference type="InterPro" id="IPR018202">
    <property type="entry name" value="Ser_caboxypep_ser_AS"/>
</dbReference>
<protein>
    <recommendedName>
        <fullName evidence="10">Carboxypeptidase</fullName>
        <ecNumber evidence="10">3.4.16.-</ecNumber>
    </recommendedName>
</protein>
<proteinExistence type="inferred from homology"/>
<dbReference type="Pfam" id="PF00450">
    <property type="entry name" value="Peptidase_S10"/>
    <property type="match status" value="1"/>
</dbReference>
<keyword evidence="6 10" id="KW-0732">Signal</keyword>
<name>A0A6P6VTU6_COFAR</name>
<dbReference type="GeneID" id="113726406"/>
<evidence type="ECO:0000256" key="10">
    <source>
        <dbReference type="RuleBase" id="RU361156"/>
    </source>
</evidence>
<evidence type="ECO:0000256" key="3">
    <source>
        <dbReference type="ARBA" id="ARBA00022525"/>
    </source>
</evidence>
<dbReference type="FunFam" id="3.40.50.12670:FF:000002">
    <property type="entry name" value="Carboxypeptidase"/>
    <property type="match status" value="1"/>
</dbReference>
<keyword evidence="4 10" id="KW-0121">Carboxypeptidase</keyword>
<dbReference type="GO" id="GO:0005576">
    <property type="term" value="C:extracellular region"/>
    <property type="evidence" value="ECO:0007669"/>
    <property type="project" value="UniProtKB-SubCell"/>
</dbReference>
<evidence type="ECO:0000313" key="11">
    <source>
        <dbReference type="Proteomes" id="UP001652660"/>
    </source>
</evidence>
<organism evidence="11 12">
    <name type="scientific">Coffea arabica</name>
    <name type="common">Arabian coffee</name>
    <dbReference type="NCBI Taxonomy" id="13443"/>
    <lineage>
        <taxon>Eukaryota</taxon>
        <taxon>Viridiplantae</taxon>
        <taxon>Streptophyta</taxon>
        <taxon>Embryophyta</taxon>
        <taxon>Tracheophyta</taxon>
        <taxon>Spermatophyta</taxon>
        <taxon>Magnoliopsida</taxon>
        <taxon>eudicotyledons</taxon>
        <taxon>Gunneridae</taxon>
        <taxon>Pentapetalae</taxon>
        <taxon>asterids</taxon>
        <taxon>lamiids</taxon>
        <taxon>Gentianales</taxon>
        <taxon>Rubiaceae</taxon>
        <taxon>Ixoroideae</taxon>
        <taxon>Gardenieae complex</taxon>
        <taxon>Bertiereae - Coffeeae clade</taxon>
        <taxon>Coffeeae</taxon>
        <taxon>Coffea</taxon>
    </lineage>
</organism>
<keyword evidence="3" id="KW-0964">Secreted</keyword>
<gene>
    <name evidence="12" type="primary">LOC113726406</name>
</gene>
<keyword evidence="7 10" id="KW-0378">Hydrolase</keyword>
<evidence type="ECO:0000256" key="2">
    <source>
        <dbReference type="ARBA" id="ARBA00009431"/>
    </source>
</evidence>
<feature type="signal peptide" evidence="10">
    <location>
        <begin position="1"/>
        <end position="24"/>
    </location>
</feature>
<evidence type="ECO:0000313" key="12">
    <source>
        <dbReference type="RefSeq" id="XP_027105915.1"/>
    </source>
</evidence>
<dbReference type="Gene3D" id="3.40.50.11320">
    <property type="match status" value="1"/>
</dbReference>
<dbReference type="RefSeq" id="XP_027105915.1">
    <property type="nucleotide sequence ID" value="XM_027250114.2"/>
</dbReference>
<dbReference type="AlphaFoldDB" id="A0A6P6VTU6"/>
<dbReference type="InterPro" id="IPR029058">
    <property type="entry name" value="AB_hydrolase_fold"/>
</dbReference>
<keyword evidence="11" id="KW-1185">Reference proteome</keyword>
<feature type="chain" id="PRO_5028502078" description="Carboxypeptidase" evidence="10">
    <location>
        <begin position="25"/>
        <end position="489"/>
    </location>
</feature>
<dbReference type="Proteomes" id="UP001652660">
    <property type="component" value="Chromosome 2c"/>
</dbReference>
<evidence type="ECO:0000256" key="6">
    <source>
        <dbReference type="ARBA" id="ARBA00022729"/>
    </source>
</evidence>
<dbReference type="PANTHER" id="PTHR11802">
    <property type="entry name" value="SERINE PROTEASE FAMILY S10 SERINE CARBOXYPEPTIDASE"/>
    <property type="match status" value="1"/>
</dbReference>
<keyword evidence="8" id="KW-1015">Disulfide bond</keyword>
<evidence type="ECO:0000256" key="4">
    <source>
        <dbReference type="ARBA" id="ARBA00022645"/>
    </source>
</evidence>
<sequence>MEKKQELLSLFILFIVMCPGLGHGFGKDQASSLMSFRRAKRAARGTSADMEVAFTEMSLEMEDGTKSSSDVGKMEDDLIKDGLPGQPSGVMFKQYAGYVNVDKVNGRNLFYYFVEAAQDPLSKPLILWLNGGPGCSSLGYGAMMELGPFGVNPDGTTLYLRRHAWNRAANTLFLESPAGVGFSYSSTNSDYKRSGDKRTAEDSYTFLVNWFKKFPHYKARDLYVMGESYAGYYVPELAEVIIKRNAMGEPISKIQLKGIMIGNGIMNEVTDVRGTYDFLWSHALISDETYQRLRENCMVETKTCQEFEDAGKMEFGAIDPSNIYGPSCSHSDSPWRTKFLVGYFPCEGDYVVNYLNLPHVQEALHANQTKLPYSWQLCSDIIDYWKDSPSTMFPTYRRLIASGLRILLFSGDVDVIVSVTSTRYSIDAMNMKVIKPWHPWLDETNDVGGYQVIYDGLTFATVREAGHQVPEYQPRRAFALLRRFLAAEN</sequence>
<dbReference type="PRINTS" id="PR00724">
    <property type="entry name" value="CRBOXYPTASEC"/>
</dbReference>
<evidence type="ECO:0000256" key="9">
    <source>
        <dbReference type="ARBA" id="ARBA00023180"/>
    </source>
</evidence>
<dbReference type="EC" id="3.4.16.-" evidence="10"/>
<accession>A0A6P6VTU6</accession>
<dbReference type="GO" id="GO:0006508">
    <property type="term" value="P:proteolysis"/>
    <property type="evidence" value="ECO:0007669"/>
    <property type="project" value="UniProtKB-KW"/>
</dbReference>
<dbReference type="SUPFAM" id="SSF53474">
    <property type="entry name" value="alpha/beta-Hydrolases"/>
    <property type="match status" value="1"/>
</dbReference>
<dbReference type="GO" id="GO:0004185">
    <property type="term" value="F:serine-type carboxypeptidase activity"/>
    <property type="evidence" value="ECO:0007669"/>
    <property type="project" value="UniProtKB-UniRule"/>
</dbReference>
<reference evidence="11" key="1">
    <citation type="journal article" date="2025" name="Foods">
        <title>Unveiling the Microbial Signatures of Arabica Coffee Cherries: Insights into Ripeness Specific Diversity, Functional Traits, and Implications for Quality and Safety.</title>
        <authorList>
            <consortium name="RefSeq"/>
            <person name="Tenea G.N."/>
            <person name="Cifuentes V."/>
            <person name="Reyes P."/>
            <person name="Cevallos-Vallejos M."/>
        </authorList>
    </citation>
    <scope>NUCLEOTIDE SEQUENCE [LARGE SCALE GENOMIC DNA]</scope>
</reference>
<dbReference type="OrthoDB" id="443318at2759"/>
<dbReference type="FunFam" id="3.40.50.1820:FF:000030">
    <property type="entry name" value="Carboxypeptidase"/>
    <property type="match status" value="1"/>
</dbReference>
<evidence type="ECO:0000256" key="5">
    <source>
        <dbReference type="ARBA" id="ARBA00022670"/>
    </source>
</evidence>
<dbReference type="PROSITE" id="PS00131">
    <property type="entry name" value="CARBOXYPEPT_SER_SER"/>
    <property type="match status" value="1"/>
</dbReference>
<comment type="subcellular location">
    <subcellularLocation>
        <location evidence="1">Secreted</location>
    </subcellularLocation>
</comment>
<dbReference type="PANTHER" id="PTHR11802:SF78">
    <property type="entry name" value="CARBOXYPEPTIDASE"/>
    <property type="match status" value="1"/>
</dbReference>
<dbReference type="InterPro" id="IPR001563">
    <property type="entry name" value="Peptidase_S10"/>
</dbReference>